<organism evidence="2 3">
    <name type="scientific">Ascosphaera apis ARSEF 7405</name>
    <dbReference type="NCBI Taxonomy" id="392613"/>
    <lineage>
        <taxon>Eukaryota</taxon>
        <taxon>Fungi</taxon>
        <taxon>Dikarya</taxon>
        <taxon>Ascomycota</taxon>
        <taxon>Pezizomycotina</taxon>
        <taxon>Eurotiomycetes</taxon>
        <taxon>Eurotiomycetidae</taxon>
        <taxon>Onygenales</taxon>
        <taxon>Ascosphaeraceae</taxon>
        <taxon>Ascosphaera</taxon>
    </lineage>
</organism>
<feature type="region of interest" description="Disordered" evidence="1">
    <location>
        <begin position="150"/>
        <end position="183"/>
    </location>
</feature>
<feature type="compositionally biased region" description="Basic and acidic residues" evidence="1">
    <location>
        <begin position="400"/>
        <end position="413"/>
    </location>
</feature>
<gene>
    <name evidence="2" type="ORF">AAP_03479</name>
</gene>
<feature type="compositionally biased region" description="Polar residues" evidence="1">
    <location>
        <begin position="293"/>
        <end position="304"/>
    </location>
</feature>
<accession>A0A167YGG7</accession>
<feature type="region of interest" description="Disordered" evidence="1">
    <location>
        <begin position="234"/>
        <end position="482"/>
    </location>
</feature>
<feature type="region of interest" description="Disordered" evidence="1">
    <location>
        <begin position="532"/>
        <end position="616"/>
    </location>
</feature>
<feature type="compositionally biased region" description="Low complexity" evidence="1">
    <location>
        <begin position="1"/>
        <end position="33"/>
    </location>
</feature>
<proteinExistence type="predicted"/>
<name>A0A167YGG7_9EURO</name>
<feature type="compositionally biased region" description="Low complexity" evidence="1">
    <location>
        <begin position="370"/>
        <end position="383"/>
    </location>
</feature>
<dbReference type="VEuPathDB" id="FungiDB:AAP_03479"/>
<feature type="compositionally biased region" description="Acidic residues" evidence="1">
    <location>
        <begin position="547"/>
        <end position="589"/>
    </location>
</feature>
<dbReference type="Proteomes" id="UP000242877">
    <property type="component" value="Unassembled WGS sequence"/>
</dbReference>
<reference evidence="2 3" key="1">
    <citation type="journal article" date="2016" name="Genome Biol. Evol.">
        <title>Divergent and convergent evolution of fungal pathogenicity.</title>
        <authorList>
            <person name="Shang Y."/>
            <person name="Xiao G."/>
            <person name="Zheng P."/>
            <person name="Cen K."/>
            <person name="Zhan S."/>
            <person name="Wang C."/>
        </authorList>
    </citation>
    <scope>NUCLEOTIDE SEQUENCE [LARGE SCALE GENOMIC DNA]</scope>
    <source>
        <strain evidence="2 3">ARSEF 7405</strain>
    </source>
</reference>
<feature type="compositionally biased region" description="Polar residues" evidence="1">
    <location>
        <begin position="79"/>
        <end position="88"/>
    </location>
</feature>
<evidence type="ECO:0000313" key="2">
    <source>
        <dbReference type="EMBL" id="KZZ91309.1"/>
    </source>
</evidence>
<evidence type="ECO:0000313" key="3">
    <source>
        <dbReference type="Proteomes" id="UP000242877"/>
    </source>
</evidence>
<feature type="compositionally biased region" description="Basic and acidic residues" evidence="1">
    <location>
        <begin position="263"/>
        <end position="287"/>
    </location>
</feature>
<feature type="compositionally biased region" description="Basic and acidic residues" evidence="1">
    <location>
        <begin position="536"/>
        <end position="546"/>
    </location>
</feature>
<evidence type="ECO:0000256" key="1">
    <source>
        <dbReference type="SAM" id="MobiDB-lite"/>
    </source>
</evidence>
<feature type="compositionally biased region" description="Acidic residues" evidence="1">
    <location>
        <begin position="245"/>
        <end position="255"/>
    </location>
</feature>
<feature type="region of interest" description="Disordered" evidence="1">
    <location>
        <begin position="65"/>
        <end position="88"/>
    </location>
</feature>
<keyword evidence="3" id="KW-1185">Reference proteome</keyword>
<dbReference type="OrthoDB" id="125903at2759"/>
<feature type="region of interest" description="Disordered" evidence="1">
    <location>
        <begin position="1"/>
        <end position="51"/>
    </location>
</feature>
<feature type="compositionally biased region" description="Acidic residues" evidence="1">
    <location>
        <begin position="607"/>
        <end position="616"/>
    </location>
</feature>
<dbReference type="AlphaFoldDB" id="A0A167YGG7"/>
<protein>
    <submittedName>
        <fullName evidence="2">Transcription elognation factor Eaf</fullName>
    </submittedName>
</protein>
<feature type="compositionally biased region" description="Low complexity" evidence="1">
    <location>
        <begin position="316"/>
        <end position="359"/>
    </location>
</feature>
<feature type="compositionally biased region" description="Acidic residues" evidence="1">
    <location>
        <begin position="454"/>
        <end position="464"/>
    </location>
</feature>
<dbReference type="EMBL" id="AZGZ01000014">
    <property type="protein sequence ID" value="KZZ91309.1"/>
    <property type="molecule type" value="Genomic_DNA"/>
</dbReference>
<sequence>MATISSSSRQQPLSLSASHNDNPLKNKPNNTNNRPASQRPRPSSKLYTIDPSIDAEYPIYISDRLKRKKQQQQQQQQQDASSETVSPTKASELIAIAYNTKPKTTFNTHCVQIFPSSKTPQQHTSRSKYKLTIQEKENASQKWIYHGSHDPKTIREQGQSPKGAIGSADGGGNGKDNVNGNGSSAQEKSVVLMYDPSRNAFVLEEVDAKLNFNMVQNTKEPDAPLSQRYEQLEVADGTETVSSSNEDEEDAEFNDIDSGNPYDWRHFAKKAIEERKRQKEKEEKKALEAPSPFQLSQTSSNVNATPIPEPTKPKPAKAGAKGKAAGTASTARAAAGTTTKATKAGTTAGTTKAKAKTGANQPKRKPGRPAGSTSAAKAQAAKVKSAETMPKDDELDDDDDHKPKMEHEYKDGEIIDLPSFIPPTKPAPKKRGPQKKSAAAQKDKKAEHKKEPTETYDDEDEFERGDDFTATPPQPNLSNKANIEVVDGSNLIIDWGSPLRERTPISFNQHAAGFNQIDDDDEELEHVGVASIIQAKRKEGQNKLDSEMDEEEEEDDGDEDDGDGEGDEEGNNADENVEAEPDAGVELEAEMMALFEGEQVESKPRDDDESSVSEEE</sequence>
<feature type="compositionally biased region" description="Basic and acidic residues" evidence="1">
    <location>
        <begin position="441"/>
        <end position="453"/>
    </location>
</feature>
<comment type="caution">
    <text evidence="2">The sequence shown here is derived from an EMBL/GenBank/DDBJ whole genome shotgun (WGS) entry which is preliminary data.</text>
</comment>